<name>A0ABD2AQD9_VESSQ</name>
<evidence type="ECO:0000313" key="2">
    <source>
        <dbReference type="Proteomes" id="UP001607302"/>
    </source>
</evidence>
<proteinExistence type="predicted"/>
<dbReference type="Proteomes" id="UP001607302">
    <property type="component" value="Unassembled WGS sequence"/>
</dbReference>
<organism evidence="1 2">
    <name type="scientific">Vespula squamosa</name>
    <name type="common">Southern yellow jacket</name>
    <name type="synonym">Wasp</name>
    <dbReference type="NCBI Taxonomy" id="30214"/>
    <lineage>
        <taxon>Eukaryota</taxon>
        <taxon>Metazoa</taxon>
        <taxon>Ecdysozoa</taxon>
        <taxon>Arthropoda</taxon>
        <taxon>Hexapoda</taxon>
        <taxon>Insecta</taxon>
        <taxon>Pterygota</taxon>
        <taxon>Neoptera</taxon>
        <taxon>Endopterygota</taxon>
        <taxon>Hymenoptera</taxon>
        <taxon>Apocrita</taxon>
        <taxon>Aculeata</taxon>
        <taxon>Vespoidea</taxon>
        <taxon>Vespidae</taxon>
        <taxon>Vespinae</taxon>
        <taxon>Vespula</taxon>
    </lineage>
</organism>
<keyword evidence="2" id="KW-1185">Reference proteome</keyword>
<dbReference type="EMBL" id="JAUDFV010000141">
    <property type="protein sequence ID" value="KAL2722601.1"/>
    <property type="molecule type" value="Genomic_DNA"/>
</dbReference>
<gene>
    <name evidence="1" type="ORF">V1478_009464</name>
</gene>
<comment type="caution">
    <text evidence="1">The sequence shown here is derived from an EMBL/GenBank/DDBJ whole genome shotgun (WGS) entry which is preliminary data.</text>
</comment>
<reference evidence="1 2" key="1">
    <citation type="journal article" date="2024" name="Ann. Entomol. Soc. Am.">
        <title>Genomic analyses of the southern and eastern yellowjacket wasps (Hymenoptera: Vespidae) reveal evolutionary signatures of social life.</title>
        <authorList>
            <person name="Catto M.A."/>
            <person name="Caine P.B."/>
            <person name="Orr S.E."/>
            <person name="Hunt B.G."/>
            <person name="Goodisman M.A.D."/>
        </authorList>
    </citation>
    <scope>NUCLEOTIDE SEQUENCE [LARGE SCALE GENOMIC DNA]</scope>
    <source>
        <strain evidence="1">233</strain>
        <tissue evidence="1">Head and thorax</tissue>
    </source>
</reference>
<dbReference type="AlphaFoldDB" id="A0ABD2AQD9"/>
<sequence>MKEMIDLLRLKKLFLRLIHARSHTKILQRRMAFGLNSIGSISTRWIFSSVFPSFLELFAYSRTVTSGPSRILPFITNPIGRGRVFLALESAGESKGNVDTSISSSFDDSNEVTGTTVIASLYSGKEKTCWKIYRLQDLLFSKHLTREFMLFRYLIGITIIDSGRNKASALSFVISIRSSKLFSKRSFRTEEELRFCEHEANAYFSCVPSQASDRNVLPSMEEL</sequence>
<accession>A0ABD2AQD9</accession>
<protein>
    <submittedName>
        <fullName evidence="1">Uncharacterized protein</fullName>
    </submittedName>
</protein>
<evidence type="ECO:0000313" key="1">
    <source>
        <dbReference type="EMBL" id="KAL2722601.1"/>
    </source>
</evidence>